<evidence type="ECO:0000313" key="3">
    <source>
        <dbReference type="Proteomes" id="UP000887565"/>
    </source>
</evidence>
<evidence type="ECO:0000313" key="4">
    <source>
        <dbReference type="WBParaSite" id="nRc.2.0.1.t12443-RA"/>
    </source>
</evidence>
<dbReference type="InterPro" id="IPR000198">
    <property type="entry name" value="RhoGAP_dom"/>
</dbReference>
<dbReference type="Gene3D" id="1.10.555.10">
    <property type="entry name" value="Rho GTPase activation protein"/>
    <property type="match status" value="1"/>
</dbReference>
<accession>A0A915IF70</accession>
<dbReference type="PROSITE" id="PS50238">
    <property type="entry name" value="RHOGAP"/>
    <property type="match status" value="1"/>
</dbReference>
<protein>
    <submittedName>
        <fullName evidence="4">Rho-GAP domain-containing protein</fullName>
    </submittedName>
</protein>
<reference evidence="4" key="1">
    <citation type="submission" date="2022-11" db="UniProtKB">
        <authorList>
            <consortium name="WormBaseParasite"/>
        </authorList>
    </citation>
    <scope>IDENTIFICATION</scope>
</reference>
<feature type="region of interest" description="Disordered" evidence="1">
    <location>
        <begin position="1"/>
        <end position="21"/>
    </location>
</feature>
<dbReference type="PANTHER" id="PTHR23179">
    <property type="entry name" value="T-CELL ACTIVATION RHO GTPASE ACTIVATING PROTEIN-RELATED"/>
    <property type="match status" value="1"/>
</dbReference>
<dbReference type="PANTHER" id="PTHR23179:SF3">
    <property type="entry name" value="RHO GTPASE-ACTIVATING PROTEIN 20"/>
    <property type="match status" value="1"/>
</dbReference>
<dbReference type="SUPFAM" id="SSF48350">
    <property type="entry name" value="GTPase activation domain, GAP"/>
    <property type="match status" value="1"/>
</dbReference>
<proteinExistence type="predicted"/>
<evidence type="ECO:0000256" key="1">
    <source>
        <dbReference type="SAM" id="MobiDB-lite"/>
    </source>
</evidence>
<keyword evidence="3" id="KW-1185">Reference proteome</keyword>
<dbReference type="Pfam" id="PF00620">
    <property type="entry name" value="RhoGAP"/>
    <property type="match status" value="1"/>
</dbReference>
<sequence>MVKKAPKRHSSSHALLNQSSSSSSVAAFGNLRRKVMKQISHDSLNTTANQQNNTSRWSVSSGSAYSSPDPTNYQQRRTSLGRLFARPLSDLVDNADENVVPGAVLDIIKAVFRDGLYLEGIFRKPPNHRICREIREKLDSGQQVNFYDVQPTVAASLLKEFLRLLPDSLLISSEFPSWLQLCDEKDVGVRIEKAK</sequence>
<organism evidence="3 4">
    <name type="scientific">Romanomermis culicivorax</name>
    <name type="common">Nematode worm</name>
    <dbReference type="NCBI Taxonomy" id="13658"/>
    <lineage>
        <taxon>Eukaryota</taxon>
        <taxon>Metazoa</taxon>
        <taxon>Ecdysozoa</taxon>
        <taxon>Nematoda</taxon>
        <taxon>Enoplea</taxon>
        <taxon>Dorylaimia</taxon>
        <taxon>Mermithida</taxon>
        <taxon>Mermithoidea</taxon>
        <taxon>Mermithidae</taxon>
        <taxon>Romanomermis</taxon>
    </lineage>
</organism>
<dbReference type="AlphaFoldDB" id="A0A915IF70"/>
<feature type="region of interest" description="Disordered" evidence="1">
    <location>
        <begin position="44"/>
        <end position="73"/>
    </location>
</feature>
<feature type="domain" description="Rho-GAP" evidence="2">
    <location>
        <begin position="86"/>
        <end position="195"/>
    </location>
</feature>
<dbReference type="WBParaSite" id="nRc.2.0.1.t12443-RA">
    <property type="protein sequence ID" value="nRc.2.0.1.t12443-RA"/>
    <property type="gene ID" value="nRc.2.0.1.g12443"/>
</dbReference>
<evidence type="ECO:0000259" key="2">
    <source>
        <dbReference type="PROSITE" id="PS50238"/>
    </source>
</evidence>
<name>A0A915IF70_ROMCU</name>
<dbReference type="GO" id="GO:0005096">
    <property type="term" value="F:GTPase activator activity"/>
    <property type="evidence" value="ECO:0007669"/>
    <property type="project" value="TreeGrafter"/>
</dbReference>
<dbReference type="Proteomes" id="UP000887565">
    <property type="component" value="Unplaced"/>
</dbReference>
<feature type="compositionally biased region" description="Basic residues" evidence="1">
    <location>
        <begin position="1"/>
        <end position="11"/>
    </location>
</feature>
<dbReference type="GO" id="GO:0007165">
    <property type="term" value="P:signal transduction"/>
    <property type="evidence" value="ECO:0007669"/>
    <property type="project" value="InterPro"/>
</dbReference>
<feature type="compositionally biased region" description="Low complexity" evidence="1">
    <location>
        <begin position="12"/>
        <end position="21"/>
    </location>
</feature>
<dbReference type="InterPro" id="IPR008936">
    <property type="entry name" value="Rho_GTPase_activation_prot"/>
</dbReference>